<gene>
    <name evidence="1" type="ORF">EYB31_27660</name>
</gene>
<dbReference type="AlphaFoldDB" id="A0A4V2J3K1"/>
<dbReference type="EMBL" id="SIRE01000022">
    <property type="protein sequence ID" value="TBL73007.1"/>
    <property type="molecule type" value="Genomic_DNA"/>
</dbReference>
<dbReference type="PANTHER" id="PTHR12993:SF11">
    <property type="entry name" value="N-ACETYLGLUCOSAMINYL-PHOSPHATIDYLINOSITOL DE-N-ACETYLASE"/>
    <property type="match status" value="1"/>
</dbReference>
<dbReference type="Gene3D" id="3.40.50.10320">
    <property type="entry name" value="LmbE-like"/>
    <property type="match status" value="1"/>
</dbReference>
<keyword evidence="2" id="KW-1185">Reference proteome</keyword>
<dbReference type="InterPro" id="IPR024078">
    <property type="entry name" value="LmbE-like_dom_sf"/>
</dbReference>
<reference evidence="1 2" key="1">
    <citation type="submission" date="2019-02" db="EMBL/GenBank/DDBJ databases">
        <title>Paenibacillus sp. nov., isolated from surface-sterilized tissue of Thalictrum simplex L.</title>
        <authorList>
            <person name="Tuo L."/>
        </authorList>
    </citation>
    <scope>NUCLEOTIDE SEQUENCE [LARGE SCALE GENOMIC DNA]</scope>
    <source>
        <strain evidence="1 2">N2SHLJ1</strain>
    </source>
</reference>
<dbReference type="SUPFAM" id="SSF102588">
    <property type="entry name" value="LmbE-like"/>
    <property type="match status" value="1"/>
</dbReference>
<evidence type="ECO:0000313" key="1">
    <source>
        <dbReference type="EMBL" id="TBL73007.1"/>
    </source>
</evidence>
<dbReference type="OrthoDB" id="9790023at2"/>
<dbReference type="InterPro" id="IPR003737">
    <property type="entry name" value="GlcNAc_PI_deacetylase-related"/>
</dbReference>
<sequence>MSKQVVVIAPHPDDETLGCGGTLLKHVNSGDRIHWVIFTKARVEDGFSPRLIDKRIEEIAQVAAVYPFSSVHKLDFPAAKLDTVALGEMVQQLSTVFKQLQPEIVYLPYPGDVHSDHKMVFDATIACTKWFRYPGIERILVYETLSETEFGINPDLNGFRPNVFMDISAFLEQKIQIMSMFESEIGEFPFPRSEQSIKSLAAFRGSASGCEAAEAFMLLREVIR</sequence>
<dbReference type="Proteomes" id="UP000293142">
    <property type="component" value="Unassembled WGS sequence"/>
</dbReference>
<dbReference type="Pfam" id="PF02585">
    <property type="entry name" value="PIG-L"/>
    <property type="match status" value="1"/>
</dbReference>
<dbReference type="RefSeq" id="WP_131016726.1">
    <property type="nucleotide sequence ID" value="NZ_SIRE01000022.1"/>
</dbReference>
<organism evidence="1 2">
    <name type="scientific">Paenibacillus thalictri</name>
    <dbReference type="NCBI Taxonomy" id="2527873"/>
    <lineage>
        <taxon>Bacteria</taxon>
        <taxon>Bacillati</taxon>
        <taxon>Bacillota</taxon>
        <taxon>Bacilli</taxon>
        <taxon>Bacillales</taxon>
        <taxon>Paenibacillaceae</taxon>
        <taxon>Paenibacillus</taxon>
    </lineage>
</organism>
<name>A0A4V2J3K1_9BACL</name>
<accession>A0A4V2J3K1</accession>
<dbReference type="GO" id="GO:0016811">
    <property type="term" value="F:hydrolase activity, acting on carbon-nitrogen (but not peptide) bonds, in linear amides"/>
    <property type="evidence" value="ECO:0007669"/>
    <property type="project" value="TreeGrafter"/>
</dbReference>
<proteinExistence type="predicted"/>
<evidence type="ECO:0000313" key="2">
    <source>
        <dbReference type="Proteomes" id="UP000293142"/>
    </source>
</evidence>
<dbReference type="PANTHER" id="PTHR12993">
    <property type="entry name" value="N-ACETYLGLUCOSAMINYL-PHOSPHATIDYLINOSITOL DE-N-ACETYLASE-RELATED"/>
    <property type="match status" value="1"/>
</dbReference>
<protein>
    <submittedName>
        <fullName evidence="1">PIG-L family deacetylase</fullName>
    </submittedName>
</protein>
<comment type="caution">
    <text evidence="1">The sequence shown here is derived from an EMBL/GenBank/DDBJ whole genome shotgun (WGS) entry which is preliminary data.</text>
</comment>